<feature type="transmembrane region" description="Helical" evidence="1">
    <location>
        <begin position="148"/>
        <end position="170"/>
    </location>
</feature>
<feature type="transmembrane region" description="Helical" evidence="1">
    <location>
        <begin position="177"/>
        <end position="203"/>
    </location>
</feature>
<feature type="transmembrane region" description="Helical" evidence="1">
    <location>
        <begin position="12"/>
        <end position="32"/>
    </location>
</feature>
<dbReference type="InterPro" id="IPR000326">
    <property type="entry name" value="PAP2/HPO"/>
</dbReference>
<feature type="transmembrane region" description="Helical" evidence="1">
    <location>
        <begin position="65"/>
        <end position="83"/>
    </location>
</feature>
<dbReference type="Pfam" id="PF01569">
    <property type="entry name" value="PAP2"/>
    <property type="match status" value="1"/>
</dbReference>
<evidence type="ECO:0000259" key="2">
    <source>
        <dbReference type="Pfam" id="PF01569"/>
    </source>
</evidence>
<keyword evidence="1" id="KW-0812">Transmembrane</keyword>
<reference evidence="3" key="1">
    <citation type="submission" date="2021-04" db="EMBL/GenBank/DDBJ databases">
        <title>Biosynthetic gene clusters of Dactylosporangioum roseum.</title>
        <authorList>
            <person name="Hartkoorn R.C."/>
            <person name="Beaudoing E."/>
            <person name="Hot D."/>
            <person name="Moureu S."/>
        </authorList>
    </citation>
    <scope>NUCLEOTIDE SEQUENCE</scope>
    <source>
        <strain evidence="3">NRRL B-16295</strain>
    </source>
</reference>
<evidence type="ECO:0000256" key="1">
    <source>
        <dbReference type="SAM" id="Phobius"/>
    </source>
</evidence>
<protein>
    <submittedName>
        <fullName evidence="3">Phosphatase PAP2 family protein</fullName>
    </submittedName>
</protein>
<proteinExistence type="predicted"/>
<dbReference type="InterPro" id="IPR036938">
    <property type="entry name" value="PAP2/HPO_sf"/>
</dbReference>
<keyword evidence="1" id="KW-1133">Transmembrane helix</keyword>
<accession>A0ABY5Z525</accession>
<keyword evidence="4" id="KW-1185">Reference proteome</keyword>
<name>A0ABY5Z525_9ACTN</name>
<organism evidence="3 4">
    <name type="scientific">Dactylosporangium roseum</name>
    <dbReference type="NCBI Taxonomy" id="47989"/>
    <lineage>
        <taxon>Bacteria</taxon>
        <taxon>Bacillati</taxon>
        <taxon>Actinomycetota</taxon>
        <taxon>Actinomycetes</taxon>
        <taxon>Micromonosporales</taxon>
        <taxon>Micromonosporaceae</taxon>
        <taxon>Dactylosporangium</taxon>
    </lineage>
</organism>
<sequence length="238" mass="26250">MRFVLRPVRPSGWWFDGILLSGFVALTLALVWRSPLLDVDLAIRDFVDAHRPGWADTVLRGFNKLGQGGLLLTPLAVVVAFLMTRRRHTVRPFLPVIGAFALTYVTIGPLKVWTDRLAASNPDDPHPELLFHAADGMSYPSGHVVNAIVWYGVLATLLTGVLRPGAVLAIRSAAPLILLFTTTYLSFHWLTDGLAAILLGLLLDRLLQRTPWDAVPLGDRLDRAGWAAPYFDPPFSAR</sequence>
<evidence type="ECO:0000313" key="4">
    <source>
        <dbReference type="Proteomes" id="UP001058271"/>
    </source>
</evidence>
<dbReference type="EMBL" id="CP073721">
    <property type="protein sequence ID" value="UWZ37160.1"/>
    <property type="molecule type" value="Genomic_DNA"/>
</dbReference>
<evidence type="ECO:0000313" key="3">
    <source>
        <dbReference type="EMBL" id="UWZ37160.1"/>
    </source>
</evidence>
<dbReference type="RefSeq" id="WP_260726523.1">
    <property type="nucleotide sequence ID" value="NZ_BAAABS010000010.1"/>
</dbReference>
<gene>
    <name evidence="3" type="ORF">Drose_02270</name>
</gene>
<dbReference type="SUPFAM" id="SSF48317">
    <property type="entry name" value="Acid phosphatase/Vanadium-dependent haloperoxidase"/>
    <property type="match status" value="1"/>
</dbReference>
<dbReference type="Gene3D" id="1.20.144.10">
    <property type="entry name" value="Phosphatidic acid phosphatase type 2/haloperoxidase"/>
    <property type="match status" value="1"/>
</dbReference>
<keyword evidence="1" id="KW-0472">Membrane</keyword>
<feature type="domain" description="Phosphatidic acid phosphatase type 2/haloperoxidase" evidence="2">
    <location>
        <begin position="94"/>
        <end position="212"/>
    </location>
</feature>
<dbReference type="Proteomes" id="UP001058271">
    <property type="component" value="Chromosome"/>
</dbReference>
<feature type="transmembrane region" description="Helical" evidence="1">
    <location>
        <begin position="90"/>
        <end position="107"/>
    </location>
</feature>